<dbReference type="InterPro" id="IPR003593">
    <property type="entry name" value="AAA+_ATPase"/>
</dbReference>
<dbReference type="OrthoDB" id="9760950at2"/>
<dbReference type="RefSeq" id="WP_121835766.1">
    <property type="nucleotide sequence ID" value="NZ_RCVM01000011.1"/>
</dbReference>
<dbReference type="CDD" id="cd03221">
    <property type="entry name" value="ABCF_EF-3"/>
    <property type="match status" value="1"/>
</dbReference>
<proteinExistence type="predicted"/>
<evidence type="ECO:0000256" key="1">
    <source>
        <dbReference type="ARBA" id="ARBA00022737"/>
    </source>
</evidence>
<keyword evidence="2" id="KW-0547">Nucleotide-binding</keyword>
<protein>
    <submittedName>
        <fullName evidence="5">ABC transporter ATP-binding protein</fullName>
    </submittedName>
</protein>
<dbReference type="InterPro" id="IPR003439">
    <property type="entry name" value="ABC_transporter-like_ATP-bd"/>
</dbReference>
<sequence length="500" mass="57195">MLQLQNLTITHQKDLSTLLNDLSLVVNPGDKLAIIGEEGTGKSTLMQVLYQPELVSPYASIDGHIINHFHCPAYLPQSLPQEKLELTVTDFLYQGADFDRLDFNRLYQLADELDFPLADFEEKGQSVKSLSGGEKLKLQLIRLLSYEPDLILLDEPSNDLDLETLQWLESFIRRSPETIIFISHDEQFLEATATAILHLELVKKRTQAKATYQPMTYKEYQIWRKETYEKQLQLANKEREEHADRLARIHRLHQSVEHQLRNTKNDVAGRLLAKKFKNIKSQEKRYDKEAAAFTAIPDNDDIINLFFSGITPLPSRKTLLNWENDVLETGQVIDIRILGQDKLVFTGKNVIGKTRLLKKIHTHLSAQADIKLGYMPQTYEESMDNQMTALAFLSETATAQESRTLLASLKFTREEVTHPMGQLSGGQKAKLFFAKMVLEKANVLLLDEPTRNFSPTSQPEIRKLLQNFPGAIISVSHDRKFIAEVAEIRYELTAENLVKH</sequence>
<gene>
    <name evidence="5" type="ORF">EAF07_06405</name>
</gene>
<dbReference type="EMBL" id="RCVM01000011">
    <property type="protein sequence ID" value="RLY02921.1"/>
    <property type="molecule type" value="Genomic_DNA"/>
</dbReference>
<evidence type="ECO:0000256" key="3">
    <source>
        <dbReference type="ARBA" id="ARBA00022840"/>
    </source>
</evidence>
<dbReference type="AlphaFoldDB" id="A0A3L9DNM4"/>
<dbReference type="SMART" id="SM00382">
    <property type="entry name" value="AAA"/>
    <property type="match status" value="2"/>
</dbReference>
<dbReference type="PANTHER" id="PTHR19211:SF14">
    <property type="entry name" value="ATP-BINDING CASSETTE SUB-FAMILY F MEMBER 1"/>
    <property type="match status" value="1"/>
</dbReference>
<evidence type="ECO:0000259" key="4">
    <source>
        <dbReference type="PROSITE" id="PS50893"/>
    </source>
</evidence>
<dbReference type="SUPFAM" id="SSF52540">
    <property type="entry name" value="P-loop containing nucleoside triphosphate hydrolases"/>
    <property type="match status" value="2"/>
</dbReference>
<dbReference type="GO" id="GO:0005524">
    <property type="term" value="F:ATP binding"/>
    <property type="evidence" value="ECO:0007669"/>
    <property type="project" value="UniProtKB-KW"/>
</dbReference>
<feature type="domain" description="ABC transporter" evidence="4">
    <location>
        <begin position="2"/>
        <end position="228"/>
    </location>
</feature>
<reference evidence="5 6" key="1">
    <citation type="submission" date="2018-10" db="EMBL/GenBank/DDBJ databases">
        <title>Streptococcus hillyeri sp. nov., isolated from equine tracheal sample.</title>
        <authorList>
            <person name="Macfadyen A.C."/>
            <person name="Waller A."/>
            <person name="Paterson G.K."/>
        </authorList>
    </citation>
    <scope>NUCLEOTIDE SEQUENCE [LARGE SCALE GENOMIC DNA]</scope>
    <source>
        <strain evidence="5 6">28462</strain>
    </source>
</reference>
<evidence type="ECO:0000256" key="2">
    <source>
        <dbReference type="ARBA" id="ARBA00022741"/>
    </source>
</evidence>
<accession>A0A3L9DNM4</accession>
<evidence type="ECO:0000313" key="5">
    <source>
        <dbReference type="EMBL" id="RLY02921.1"/>
    </source>
</evidence>
<dbReference type="Pfam" id="PF00005">
    <property type="entry name" value="ABC_tran"/>
    <property type="match status" value="2"/>
</dbReference>
<dbReference type="GO" id="GO:0016887">
    <property type="term" value="F:ATP hydrolysis activity"/>
    <property type="evidence" value="ECO:0007669"/>
    <property type="project" value="InterPro"/>
</dbReference>
<keyword evidence="6" id="KW-1185">Reference proteome</keyword>
<comment type="caution">
    <text evidence="5">The sequence shown here is derived from an EMBL/GenBank/DDBJ whole genome shotgun (WGS) entry which is preliminary data.</text>
</comment>
<keyword evidence="3 5" id="KW-0067">ATP-binding</keyword>
<dbReference type="InterPro" id="IPR027417">
    <property type="entry name" value="P-loop_NTPase"/>
</dbReference>
<dbReference type="PANTHER" id="PTHR19211">
    <property type="entry name" value="ATP-BINDING TRANSPORT PROTEIN-RELATED"/>
    <property type="match status" value="1"/>
</dbReference>
<evidence type="ECO:0000313" key="6">
    <source>
        <dbReference type="Proteomes" id="UP000279194"/>
    </source>
</evidence>
<dbReference type="InterPro" id="IPR050611">
    <property type="entry name" value="ABCF"/>
</dbReference>
<dbReference type="Proteomes" id="UP000279194">
    <property type="component" value="Unassembled WGS sequence"/>
</dbReference>
<dbReference type="PROSITE" id="PS50893">
    <property type="entry name" value="ABC_TRANSPORTER_2"/>
    <property type="match status" value="1"/>
</dbReference>
<name>A0A3L9DNM4_9STRE</name>
<organism evidence="5 6">
    <name type="scientific">Streptococcus hillyeri</name>
    <dbReference type="NCBI Taxonomy" id="2282420"/>
    <lineage>
        <taxon>Bacteria</taxon>
        <taxon>Bacillati</taxon>
        <taxon>Bacillota</taxon>
        <taxon>Bacilli</taxon>
        <taxon>Lactobacillales</taxon>
        <taxon>Streptococcaceae</taxon>
        <taxon>Streptococcus</taxon>
    </lineage>
</organism>
<dbReference type="Gene3D" id="3.40.50.300">
    <property type="entry name" value="P-loop containing nucleotide triphosphate hydrolases"/>
    <property type="match status" value="2"/>
</dbReference>
<keyword evidence="1" id="KW-0677">Repeat</keyword>